<dbReference type="Proteomes" id="UP000660861">
    <property type="component" value="Unassembled WGS sequence"/>
</dbReference>
<dbReference type="EMBL" id="JACRTC010000002">
    <property type="protein sequence ID" value="MBC8569917.1"/>
    <property type="molecule type" value="Genomic_DNA"/>
</dbReference>
<reference evidence="1" key="1">
    <citation type="submission" date="2020-08" db="EMBL/GenBank/DDBJ databases">
        <title>Genome public.</title>
        <authorList>
            <person name="Liu C."/>
            <person name="Sun Q."/>
        </authorList>
    </citation>
    <scope>NUCLEOTIDE SEQUENCE</scope>
    <source>
        <strain evidence="1">NSJ-54</strain>
    </source>
</reference>
<evidence type="ECO:0000313" key="1">
    <source>
        <dbReference type="EMBL" id="MBC8569917.1"/>
    </source>
</evidence>
<proteinExistence type="predicted"/>
<dbReference type="AlphaFoldDB" id="A0A926E9Q5"/>
<keyword evidence="2" id="KW-1185">Reference proteome</keyword>
<comment type="caution">
    <text evidence="1">The sequence shown here is derived from an EMBL/GenBank/DDBJ whole genome shotgun (WGS) entry which is preliminary data.</text>
</comment>
<sequence>MPIRIIGYEPEDIEDPKPDVVNVWYDDYVNKWTVQVIDEAGDQFGDLEFMVDEAAALQRKRALEGEIVLQRHVWEQKQMIYGGSFEEDE</sequence>
<protein>
    <submittedName>
        <fullName evidence="1">Uncharacterized protein</fullName>
    </submittedName>
</protein>
<evidence type="ECO:0000313" key="2">
    <source>
        <dbReference type="Proteomes" id="UP000660861"/>
    </source>
</evidence>
<accession>A0A926E9Q5</accession>
<dbReference type="RefSeq" id="WP_262397026.1">
    <property type="nucleotide sequence ID" value="NZ_JACRTC010000002.1"/>
</dbReference>
<gene>
    <name evidence="1" type="ORF">H8709_03635</name>
</gene>
<organism evidence="1 2">
    <name type="scientific">Zongyangia hominis</name>
    <dbReference type="NCBI Taxonomy" id="2763677"/>
    <lineage>
        <taxon>Bacteria</taxon>
        <taxon>Bacillati</taxon>
        <taxon>Bacillota</taxon>
        <taxon>Clostridia</taxon>
        <taxon>Eubacteriales</taxon>
        <taxon>Oscillospiraceae</taxon>
        <taxon>Zongyangia</taxon>
    </lineage>
</organism>
<name>A0A926E9Q5_9FIRM</name>